<dbReference type="EMBL" id="VUJU01004357">
    <property type="protein sequence ID" value="KAF0754640.1"/>
    <property type="molecule type" value="Genomic_DNA"/>
</dbReference>
<accession>A0A6G0YFD5</accession>
<reference evidence="1 2" key="1">
    <citation type="submission" date="2019-08" db="EMBL/GenBank/DDBJ databases">
        <title>Whole genome of Aphis craccivora.</title>
        <authorList>
            <person name="Voronova N.V."/>
            <person name="Shulinski R.S."/>
            <person name="Bandarenka Y.V."/>
            <person name="Zhorov D.G."/>
            <person name="Warner D."/>
        </authorList>
    </citation>
    <scope>NUCLEOTIDE SEQUENCE [LARGE SCALE GENOMIC DNA]</scope>
    <source>
        <strain evidence="1">180601</strain>
        <tissue evidence="1">Whole Body</tissue>
    </source>
</reference>
<dbReference type="OrthoDB" id="7694315at2759"/>
<dbReference type="Proteomes" id="UP000478052">
    <property type="component" value="Unassembled WGS sequence"/>
</dbReference>
<proteinExistence type="predicted"/>
<protein>
    <submittedName>
        <fullName evidence="1">Uncharacterized protein</fullName>
    </submittedName>
</protein>
<sequence length="88" mass="10306">MVTDKNLSHYVYISNFSRLIRAQKTKHTERVVFCKRCFTSFDNQIYNRKLSGEEGNVYESPHDEIDGGHVTLLNTQTNFFVIIFADQK</sequence>
<comment type="caution">
    <text evidence="1">The sequence shown here is derived from an EMBL/GenBank/DDBJ whole genome shotgun (WGS) entry which is preliminary data.</text>
</comment>
<evidence type="ECO:0000313" key="2">
    <source>
        <dbReference type="Proteomes" id="UP000478052"/>
    </source>
</evidence>
<name>A0A6G0YFD5_APHCR</name>
<gene>
    <name evidence="1" type="ORF">FWK35_00015239</name>
</gene>
<dbReference type="AlphaFoldDB" id="A0A6G0YFD5"/>
<keyword evidence="2" id="KW-1185">Reference proteome</keyword>
<evidence type="ECO:0000313" key="1">
    <source>
        <dbReference type="EMBL" id="KAF0754640.1"/>
    </source>
</evidence>
<organism evidence="1 2">
    <name type="scientific">Aphis craccivora</name>
    <name type="common">Cowpea aphid</name>
    <dbReference type="NCBI Taxonomy" id="307492"/>
    <lineage>
        <taxon>Eukaryota</taxon>
        <taxon>Metazoa</taxon>
        <taxon>Ecdysozoa</taxon>
        <taxon>Arthropoda</taxon>
        <taxon>Hexapoda</taxon>
        <taxon>Insecta</taxon>
        <taxon>Pterygota</taxon>
        <taxon>Neoptera</taxon>
        <taxon>Paraneoptera</taxon>
        <taxon>Hemiptera</taxon>
        <taxon>Sternorrhyncha</taxon>
        <taxon>Aphidomorpha</taxon>
        <taxon>Aphidoidea</taxon>
        <taxon>Aphididae</taxon>
        <taxon>Aphidini</taxon>
        <taxon>Aphis</taxon>
        <taxon>Aphis</taxon>
    </lineage>
</organism>